<accession>A0A7R9BF07</accession>
<feature type="chain" id="PRO_5036402859" evidence="1">
    <location>
        <begin position="18"/>
        <end position="160"/>
    </location>
</feature>
<reference evidence="2" key="1">
    <citation type="submission" date="2020-11" db="EMBL/GenBank/DDBJ databases">
        <authorList>
            <person name="Tran Van P."/>
        </authorList>
    </citation>
    <scope>NUCLEOTIDE SEQUENCE</scope>
</reference>
<protein>
    <submittedName>
        <fullName evidence="2">Uncharacterized protein</fullName>
    </submittedName>
</protein>
<feature type="signal peptide" evidence="1">
    <location>
        <begin position="1"/>
        <end position="17"/>
    </location>
</feature>
<dbReference type="EMBL" id="CAJPEX010000195">
    <property type="protein sequence ID" value="CAG0914155.1"/>
    <property type="molecule type" value="Genomic_DNA"/>
</dbReference>
<dbReference type="EMBL" id="OA882232">
    <property type="protein sequence ID" value="CAD7274003.1"/>
    <property type="molecule type" value="Genomic_DNA"/>
</dbReference>
<name>A0A7R9BF07_9CRUS</name>
<keyword evidence="3" id="KW-1185">Reference proteome</keyword>
<evidence type="ECO:0000313" key="3">
    <source>
        <dbReference type="Proteomes" id="UP000678499"/>
    </source>
</evidence>
<evidence type="ECO:0000256" key="1">
    <source>
        <dbReference type="SAM" id="SignalP"/>
    </source>
</evidence>
<dbReference type="Proteomes" id="UP000678499">
    <property type="component" value="Unassembled WGS sequence"/>
</dbReference>
<keyword evidence="1" id="KW-0732">Signal</keyword>
<dbReference type="AlphaFoldDB" id="A0A7R9BF07"/>
<evidence type="ECO:0000313" key="2">
    <source>
        <dbReference type="EMBL" id="CAD7274003.1"/>
    </source>
</evidence>
<gene>
    <name evidence="2" type="ORF">NMOB1V02_LOCUS1863</name>
</gene>
<sequence>MTMRCALCGMANAFAIAGGTVFEPGVGTIAEFLKHYGIVPNIVDCGPENWLCTGCAKCIGSCQKAYRQFFQAVDSLKNRNVHRDVVVNESKHVAFLVSLKILLGSLHHHVPVNMNILVPITSRVLMFKPDNVVEFVQNGSVAHAELVQHNFLHSSQHADI</sequence>
<organism evidence="2">
    <name type="scientific">Notodromas monacha</name>
    <dbReference type="NCBI Taxonomy" id="399045"/>
    <lineage>
        <taxon>Eukaryota</taxon>
        <taxon>Metazoa</taxon>
        <taxon>Ecdysozoa</taxon>
        <taxon>Arthropoda</taxon>
        <taxon>Crustacea</taxon>
        <taxon>Oligostraca</taxon>
        <taxon>Ostracoda</taxon>
        <taxon>Podocopa</taxon>
        <taxon>Podocopida</taxon>
        <taxon>Cypridocopina</taxon>
        <taxon>Cypridoidea</taxon>
        <taxon>Cyprididae</taxon>
        <taxon>Notodromas</taxon>
    </lineage>
</organism>
<proteinExistence type="predicted"/>